<comment type="caution">
    <text evidence="2">The sequence shown here is derived from an EMBL/GenBank/DDBJ whole genome shotgun (WGS) entry which is preliminary data.</text>
</comment>
<keyword evidence="1" id="KW-0472">Membrane</keyword>
<reference evidence="2 3" key="1">
    <citation type="submission" date="2017-10" db="EMBL/GenBank/DDBJ databases">
        <title>Resolving the taxonomy of Roseburia spp., Eubacterium rectale and Agathobacter spp. through phylogenomic analysis.</title>
        <authorList>
            <person name="Sheridan P.O."/>
            <person name="Walker A.W."/>
            <person name="Duncan S.H."/>
            <person name="Scott K.P."/>
            <person name="Toole P.W.O."/>
            <person name="Luis P."/>
            <person name="Flint H.J."/>
        </authorList>
    </citation>
    <scope>NUCLEOTIDE SEQUENCE [LARGE SCALE GENOMIC DNA]</scope>
    <source>
        <strain evidence="2 3">JK623</strain>
    </source>
</reference>
<evidence type="ECO:0000313" key="2">
    <source>
        <dbReference type="EMBL" id="PHU37209.1"/>
    </source>
</evidence>
<proteinExistence type="predicted"/>
<evidence type="ECO:0000256" key="1">
    <source>
        <dbReference type="SAM" id="Phobius"/>
    </source>
</evidence>
<dbReference type="InterPro" id="IPR010718">
    <property type="entry name" value="DUF1294"/>
</dbReference>
<name>A0A2G3E1U2_9FIRM</name>
<gene>
    <name evidence="2" type="ORF">CSX02_09385</name>
</gene>
<dbReference type="InterPro" id="IPR012156">
    <property type="entry name" value="Cold_shock_CspA"/>
</dbReference>
<feature type="transmembrane region" description="Helical" evidence="1">
    <location>
        <begin position="6"/>
        <end position="25"/>
    </location>
</feature>
<dbReference type="PIRSF" id="PIRSF002599">
    <property type="entry name" value="Cold_shock_A"/>
    <property type="match status" value="1"/>
</dbReference>
<keyword evidence="1" id="KW-1133">Transmembrane helix</keyword>
<dbReference type="EMBL" id="PDYG01000074">
    <property type="protein sequence ID" value="PHU37209.1"/>
    <property type="molecule type" value="Genomic_DNA"/>
</dbReference>
<reference evidence="2 3" key="2">
    <citation type="submission" date="2017-10" db="EMBL/GenBank/DDBJ databases">
        <authorList>
            <person name="Banno H."/>
            <person name="Chua N.-H."/>
        </authorList>
    </citation>
    <scope>NUCLEOTIDE SEQUENCE [LARGE SCALE GENOMIC DNA]</scope>
    <source>
        <strain evidence="2 3">JK623</strain>
    </source>
</reference>
<dbReference type="RefSeq" id="WP_031544896.1">
    <property type="nucleotide sequence ID" value="NZ_JANSWH010000039.1"/>
</dbReference>
<accession>A0A2G3E1U2</accession>
<evidence type="ECO:0000313" key="3">
    <source>
        <dbReference type="Proteomes" id="UP000224563"/>
    </source>
</evidence>
<protein>
    <submittedName>
        <fullName evidence="2">DUF1294 domain-containing protein</fullName>
    </submittedName>
</protein>
<feature type="transmembrane region" description="Helical" evidence="1">
    <location>
        <begin position="41"/>
        <end position="61"/>
    </location>
</feature>
<feature type="transmembrane region" description="Helical" evidence="1">
    <location>
        <begin position="67"/>
        <end position="94"/>
    </location>
</feature>
<keyword evidence="3" id="KW-1185">Reference proteome</keyword>
<dbReference type="Pfam" id="PF06961">
    <property type="entry name" value="DUF1294"/>
    <property type="match status" value="1"/>
</dbReference>
<organism evidence="2 3">
    <name type="scientific">Agathobacter ruminis</name>
    <dbReference type="NCBI Taxonomy" id="1712665"/>
    <lineage>
        <taxon>Bacteria</taxon>
        <taxon>Bacillati</taxon>
        <taxon>Bacillota</taxon>
        <taxon>Clostridia</taxon>
        <taxon>Lachnospirales</taxon>
        <taxon>Lachnospiraceae</taxon>
        <taxon>Agathobacter</taxon>
    </lineage>
</organism>
<keyword evidence="1" id="KW-0812">Transmembrane</keyword>
<sequence length="95" mass="11046">MSLTWKIIFGYLILMNLAGFVVMGVDKHRSIVKKWRIPEKVLFLFSLLGGSFGTVMGMQIFRHKTRHWYFVIFMPVILALHIVVLIFCMAHFGLS</sequence>
<dbReference type="GO" id="GO:0003676">
    <property type="term" value="F:nucleic acid binding"/>
    <property type="evidence" value="ECO:0007669"/>
    <property type="project" value="InterPro"/>
</dbReference>
<dbReference type="AlphaFoldDB" id="A0A2G3E1U2"/>
<dbReference type="Proteomes" id="UP000224563">
    <property type="component" value="Unassembled WGS sequence"/>
</dbReference>